<keyword evidence="14 17" id="KW-0496">Mitochondrion</keyword>
<keyword evidence="12 17" id="KW-0520">NAD</keyword>
<evidence type="ECO:0000256" key="14">
    <source>
        <dbReference type="ARBA" id="ARBA00023128"/>
    </source>
</evidence>
<keyword evidence="6 17" id="KW-0813">Transport</keyword>
<evidence type="ECO:0000259" key="19">
    <source>
        <dbReference type="Pfam" id="PF01059"/>
    </source>
</evidence>
<evidence type="ECO:0000256" key="1">
    <source>
        <dbReference type="ARBA" id="ARBA00003257"/>
    </source>
</evidence>
<evidence type="ECO:0000313" key="20">
    <source>
        <dbReference type="EMBL" id="QQK54726.1"/>
    </source>
</evidence>
<dbReference type="InterPro" id="IPR003918">
    <property type="entry name" value="NADH_UbQ_OxRdtase"/>
</dbReference>
<keyword evidence="9" id="KW-1278">Translocase</keyword>
<evidence type="ECO:0000256" key="16">
    <source>
        <dbReference type="ARBA" id="ARBA00049551"/>
    </source>
</evidence>
<reference evidence="20" key="1">
    <citation type="submission" date="2020-11" db="EMBL/GenBank/DDBJ databases">
        <title>Re-Evaluating the internal phylogenetic relationship of Collembola by means of mitogenome data.</title>
        <authorList>
            <person name="Cucini C."/>
            <person name="Carapelli A."/>
            <person name="Nardi F."/>
        </authorList>
    </citation>
    <scope>NUCLEOTIDE SEQUENCE</scope>
</reference>
<evidence type="ECO:0000256" key="5">
    <source>
        <dbReference type="ARBA" id="ARBA00021006"/>
    </source>
</evidence>
<feature type="domain" description="NADH:ubiquinone oxidoreductase chain 4 N-terminal" evidence="19">
    <location>
        <begin position="1"/>
        <end position="103"/>
    </location>
</feature>
<feature type="transmembrane region" description="Helical" evidence="17">
    <location>
        <begin position="380"/>
        <end position="405"/>
    </location>
</feature>
<keyword evidence="8 17" id="KW-0812">Transmembrane</keyword>
<sequence>MMKLIFLASSWVVLSSNKQVSVWVNLLFYTILLFAVSVISPNYLGYTIGGYEIGWDTLGFSLVVLSVWLVLLMLLASFTIVKNKAYEGYFVLAVNSLLFFLLMSFSSLNFLGFYFFFESSLIPTLLIIVGWGYQPERLQAGVYFMFYTLTSSLPLLLVLLLFYTSSGTLMNFLSSEVAVMGVWGWVMFFSLTSAFLVKMPMFFVHLWLPSAHVEAPVAGSMVLAGVLLKLGGYGLCRVLDSVPGLVVSISGWAVSLGLVSLLFVGLMCCRLNDMKALVAYSSVAHMGMVIMGLYVGNVWGYSGALMMMLGHGLSSSGLFCALNSYYERTGSRSFFLNSGMVLILPSLSLVFFLLCVSNIASPPTINLLSEIYLMGSIMGYDTAMMILFPVGSFMGAVFSIFLFSYSQHGKVSGMVRGYWGLSISEVSGLVMHLIPLNILVLKFEVFMLWLG</sequence>
<keyword evidence="7 17" id="KW-0679">Respiratory chain</keyword>
<evidence type="ECO:0000256" key="15">
    <source>
        <dbReference type="ARBA" id="ARBA00023136"/>
    </source>
</evidence>
<proteinExistence type="inferred from homology"/>
<comment type="function">
    <text evidence="17">Core subunit of the mitochondrial membrane respiratory chain NADH dehydrogenase (Complex I) which catalyzes electron transfer from NADH through the respiratory chain, using ubiquinone as an electron acceptor. Essential for the catalytic activity and assembly of complex I.</text>
</comment>
<comment type="similarity">
    <text evidence="3 17">Belongs to the complex I subunit 4 family.</text>
</comment>
<dbReference type="GO" id="GO:0015990">
    <property type="term" value="P:electron transport coupled proton transport"/>
    <property type="evidence" value="ECO:0007669"/>
    <property type="project" value="TreeGrafter"/>
</dbReference>
<comment type="catalytic activity">
    <reaction evidence="16 17">
        <text>a ubiquinone + NADH + 5 H(+)(in) = a ubiquinol + NAD(+) + 4 H(+)(out)</text>
        <dbReference type="Rhea" id="RHEA:29091"/>
        <dbReference type="Rhea" id="RHEA-COMP:9565"/>
        <dbReference type="Rhea" id="RHEA-COMP:9566"/>
        <dbReference type="ChEBI" id="CHEBI:15378"/>
        <dbReference type="ChEBI" id="CHEBI:16389"/>
        <dbReference type="ChEBI" id="CHEBI:17976"/>
        <dbReference type="ChEBI" id="CHEBI:57540"/>
        <dbReference type="ChEBI" id="CHEBI:57945"/>
        <dbReference type="EC" id="7.1.1.2"/>
    </reaction>
</comment>
<evidence type="ECO:0000256" key="12">
    <source>
        <dbReference type="ARBA" id="ARBA00023027"/>
    </source>
</evidence>
<gene>
    <name evidence="20" type="primary">ND4</name>
</gene>
<dbReference type="PANTHER" id="PTHR43507:SF20">
    <property type="entry name" value="NADH-UBIQUINONE OXIDOREDUCTASE CHAIN 4"/>
    <property type="match status" value="1"/>
</dbReference>
<keyword evidence="10 17" id="KW-0249">Electron transport</keyword>
<evidence type="ECO:0000256" key="17">
    <source>
        <dbReference type="RuleBase" id="RU003297"/>
    </source>
</evidence>
<dbReference type="AlphaFoldDB" id="A0A7T6Y7W0"/>
<geneLocation type="mitochondrion" evidence="20"/>
<keyword evidence="15 17" id="KW-0472">Membrane</keyword>
<dbReference type="PANTHER" id="PTHR43507">
    <property type="entry name" value="NADH-UBIQUINONE OXIDOREDUCTASE CHAIN 4"/>
    <property type="match status" value="1"/>
</dbReference>
<evidence type="ECO:0000256" key="10">
    <source>
        <dbReference type="ARBA" id="ARBA00022982"/>
    </source>
</evidence>
<feature type="transmembrane region" description="Helical" evidence="17">
    <location>
        <begin position="20"/>
        <end position="39"/>
    </location>
</feature>
<dbReference type="GO" id="GO:0003954">
    <property type="term" value="F:NADH dehydrogenase activity"/>
    <property type="evidence" value="ECO:0007669"/>
    <property type="project" value="TreeGrafter"/>
</dbReference>
<feature type="transmembrane region" description="Helical" evidence="17">
    <location>
        <begin position="140"/>
        <end position="163"/>
    </location>
</feature>
<dbReference type="InterPro" id="IPR000260">
    <property type="entry name" value="NADH4_N"/>
</dbReference>
<evidence type="ECO:0000256" key="4">
    <source>
        <dbReference type="ARBA" id="ARBA00012944"/>
    </source>
</evidence>
<dbReference type="Pfam" id="PF00361">
    <property type="entry name" value="Proton_antipo_M"/>
    <property type="match status" value="1"/>
</dbReference>
<comment type="subcellular location">
    <subcellularLocation>
        <location evidence="2 17">Mitochondrion membrane</location>
        <topology evidence="2 17">Multi-pass membrane protein</topology>
    </subcellularLocation>
</comment>
<evidence type="ECO:0000256" key="6">
    <source>
        <dbReference type="ARBA" id="ARBA00022448"/>
    </source>
</evidence>
<feature type="transmembrane region" description="Helical" evidence="17">
    <location>
        <begin position="301"/>
        <end position="322"/>
    </location>
</feature>
<evidence type="ECO:0000256" key="8">
    <source>
        <dbReference type="ARBA" id="ARBA00022692"/>
    </source>
</evidence>
<feature type="transmembrane region" description="Helical" evidence="17">
    <location>
        <begin position="111"/>
        <end position="133"/>
    </location>
</feature>
<dbReference type="GO" id="GO:0008137">
    <property type="term" value="F:NADH dehydrogenase (ubiquinone) activity"/>
    <property type="evidence" value="ECO:0007669"/>
    <property type="project" value="UniProtKB-UniRule"/>
</dbReference>
<evidence type="ECO:0000256" key="9">
    <source>
        <dbReference type="ARBA" id="ARBA00022967"/>
    </source>
</evidence>
<evidence type="ECO:0000256" key="7">
    <source>
        <dbReference type="ARBA" id="ARBA00022660"/>
    </source>
</evidence>
<feature type="transmembrane region" description="Helical" evidence="17">
    <location>
        <begin position="183"/>
        <end position="208"/>
    </location>
</feature>
<feature type="transmembrane region" description="Helical" evidence="17">
    <location>
        <begin position="59"/>
        <end position="81"/>
    </location>
</feature>
<evidence type="ECO:0000256" key="11">
    <source>
        <dbReference type="ARBA" id="ARBA00022989"/>
    </source>
</evidence>
<dbReference type="Pfam" id="PF01059">
    <property type="entry name" value="Oxidored_q5_N"/>
    <property type="match status" value="1"/>
</dbReference>
<dbReference type="InterPro" id="IPR001750">
    <property type="entry name" value="ND/Mrp_TM"/>
</dbReference>
<dbReference type="GeneID" id="67132803"/>
<keyword evidence="13 17" id="KW-0830">Ubiquinone</keyword>
<dbReference type="GO" id="GO:0048039">
    <property type="term" value="F:ubiquinone binding"/>
    <property type="evidence" value="ECO:0007669"/>
    <property type="project" value="TreeGrafter"/>
</dbReference>
<dbReference type="RefSeq" id="YP_010139272.1">
    <property type="nucleotide sequence ID" value="NC_056908.1"/>
</dbReference>
<feature type="domain" description="NADH:quinone oxidoreductase/Mrp antiporter transmembrane" evidence="18">
    <location>
        <begin position="108"/>
        <end position="394"/>
    </location>
</feature>
<feature type="transmembrane region" description="Helical" evidence="17">
    <location>
        <begin position="241"/>
        <end position="264"/>
    </location>
</feature>
<organism evidence="20">
    <name type="scientific">Tullbergia mixta</name>
    <dbReference type="NCBI Taxonomy" id="1499077"/>
    <lineage>
        <taxon>Eukaryota</taxon>
        <taxon>Metazoa</taxon>
        <taxon>Ecdysozoa</taxon>
        <taxon>Arthropoda</taxon>
        <taxon>Hexapoda</taxon>
        <taxon>Collembola</taxon>
        <taxon>Poduromorpha</taxon>
        <taxon>Poduroidea</taxon>
        <taxon>Tullbergiidae</taxon>
        <taxon>Tullbergiinae</taxon>
        <taxon>Tullbergia</taxon>
    </lineage>
</organism>
<keyword evidence="11 17" id="KW-1133">Transmembrane helix</keyword>
<comment type="function">
    <text evidence="1">Core subunit of the mitochondrial membrane respiratory chain NADH dehydrogenase (Complex I) that is believed to belong to the minimal assembly required for catalysis. Complex I functions in the transfer of electrons from NADH to the respiratory chain. The immediate electron acceptor for the enzyme is believed to be ubiquinone.</text>
</comment>
<accession>A0A7T6Y7W0</accession>
<dbReference type="GO" id="GO:0042773">
    <property type="term" value="P:ATP synthesis coupled electron transport"/>
    <property type="evidence" value="ECO:0007669"/>
    <property type="project" value="InterPro"/>
</dbReference>
<dbReference type="GO" id="GO:0031966">
    <property type="term" value="C:mitochondrial membrane"/>
    <property type="evidence" value="ECO:0007669"/>
    <property type="project" value="UniProtKB-SubCell"/>
</dbReference>
<name>A0A7T6Y7W0_9HEXA</name>
<dbReference type="EMBL" id="MW238520">
    <property type="protein sequence ID" value="QQK54726.1"/>
    <property type="molecule type" value="Genomic_DNA"/>
</dbReference>
<evidence type="ECO:0000256" key="13">
    <source>
        <dbReference type="ARBA" id="ARBA00023075"/>
    </source>
</evidence>
<dbReference type="PRINTS" id="PR01437">
    <property type="entry name" value="NUOXDRDTASE4"/>
</dbReference>
<evidence type="ECO:0000256" key="3">
    <source>
        <dbReference type="ARBA" id="ARBA00009025"/>
    </source>
</evidence>
<feature type="transmembrane region" description="Helical" evidence="17">
    <location>
        <begin position="334"/>
        <end position="360"/>
    </location>
</feature>
<feature type="transmembrane region" description="Helical" evidence="17">
    <location>
        <begin position="88"/>
        <end position="105"/>
    </location>
</feature>
<feature type="transmembrane region" description="Helical" evidence="17">
    <location>
        <begin position="426"/>
        <end position="450"/>
    </location>
</feature>
<protein>
    <recommendedName>
        <fullName evidence="5 17">NADH-ubiquinone oxidoreductase chain 4</fullName>
        <ecNumber evidence="4 17">7.1.1.2</ecNumber>
    </recommendedName>
</protein>
<evidence type="ECO:0000259" key="18">
    <source>
        <dbReference type="Pfam" id="PF00361"/>
    </source>
</evidence>
<evidence type="ECO:0000256" key="2">
    <source>
        <dbReference type="ARBA" id="ARBA00004225"/>
    </source>
</evidence>
<dbReference type="EC" id="7.1.1.2" evidence="4 17"/>
<feature type="transmembrane region" description="Helical" evidence="17">
    <location>
        <begin position="215"/>
        <end position="235"/>
    </location>
</feature>
<feature type="transmembrane region" description="Helical" evidence="17">
    <location>
        <begin position="276"/>
        <end position="295"/>
    </location>
</feature>
<dbReference type="CTD" id="4538"/>